<keyword evidence="1 11" id="KW-0540">Nuclease</keyword>
<dbReference type="GO" id="GO:0003677">
    <property type="term" value="F:DNA binding"/>
    <property type="evidence" value="ECO:0007669"/>
    <property type="project" value="UniProtKB-UniRule"/>
</dbReference>
<dbReference type="InterPro" id="IPR027785">
    <property type="entry name" value="UvrD-like_helicase_C"/>
</dbReference>
<gene>
    <name evidence="11 14" type="primary">recD</name>
    <name evidence="14" type="ORF">EHV23_07395</name>
</gene>
<protein>
    <recommendedName>
        <fullName evidence="11">RecBCD enzyme subunit RecD</fullName>
        <ecNumber evidence="11">5.6.2.3</ecNumber>
    </recommendedName>
    <alternativeName>
        <fullName evidence="11">DNA 5'-3' helicase subunit RecD</fullName>
    </alternativeName>
    <alternativeName>
        <fullName evidence="11">Exonuclease V subunit RecD</fullName>
        <shortName evidence="11">ExoV subunit RecD</shortName>
    </alternativeName>
    <alternativeName>
        <fullName evidence="11">Helicase/nuclease RecBCD subunit RecD</fullName>
    </alternativeName>
</protein>
<evidence type="ECO:0000256" key="11">
    <source>
        <dbReference type="HAMAP-Rule" id="MF_01487"/>
    </source>
</evidence>
<evidence type="ECO:0000256" key="4">
    <source>
        <dbReference type="ARBA" id="ARBA00022801"/>
    </source>
</evidence>
<dbReference type="EMBL" id="RRUE01000001">
    <property type="protein sequence ID" value="RRN46169.1"/>
    <property type="molecule type" value="Genomic_DNA"/>
</dbReference>
<dbReference type="Gene3D" id="3.40.50.300">
    <property type="entry name" value="P-loop containing nucleotide triphosphate hydrolases"/>
    <property type="match status" value="3"/>
</dbReference>
<evidence type="ECO:0000256" key="8">
    <source>
        <dbReference type="ARBA" id="ARBA00023125"/>
    </source>
</evidence>
<evidence type="ECO:0000256" key="6">
    <source>
        <dbReference type="ARBA" id="ARBA00022839"/>
    </source>
</evidence>
<feature type="domain" description="AAA+ ATPase" evidence="13">
    <location>
        <begin position="267"/>
        <end position="437"/>
    </location>
</feature>
<comment type="catalytic activity">
    <reaction evidence="11">
        <text>ATP + H2O = ADP + phosphate + H(+)</text>
        <dbReference type="Rhea" id="RHEA:13065"/>
        <dbReference type="ChEBI" id="CHEBI:15377"/>
        <dbReference type="ChEBI" id="CHEBI:15378"/>
        <dbReference type="ChEBI" id="CHEBI:30616"/>
        <dbReference type="ChEBI" id="CHEBI:43474"/>
        <dbReference type="ChEBI" id="CHEBI:456216"/>
        <dbReference type="EC" id="5.6.2.3"/>
    </reaction>
</comment>
<dbReference type="HAMAP" id="MF_01487">
    <property type="entry name" value="RecD"/>
    <property type="match status" value="1"/>
</dbReference>
<dbReference type="InterPro" id="IPR003593">
    <property type="entry name" value="AAA+_ATPase"/>
</dbReference>
<dbReference type="Pfam" id="PF21185">
    <property type="entry name" value="RecD_N"/>
    <property type="match status" value="1"/>
</dbReference>
<evidence type="ECO:0000256" key="9">
    <source>
        <dbReference type="ARBA" id="ARBA00023204"/>
    </source>
</evidence>
<dbReference type="GO" id="GO:0005524">
    <property type="term" value="F:ATP binding"/>
    <property type="evidence" value="ECO:0007669"/>
    <property type="project" value="UniProtKB-UniRule"/>
</dbReference>
<dbReference type="Pfam" id="PF13538">
    <property type="entry name" value="UvrD_C_2"/>
    <property type="match status" value="1"/>
</dbReference>
<dbReference type="OrthoDB" id="9803432at2"/>
<dbReference type="GO" id="GO:0008854">
    <property type="term" value="F:exodeoxyribonuclease V activity"/>
    <property type="evidence" value="ECO:0007669"/>
    <property type="project" value="InterPro"/>
</dbReference>
<dbReference type="Pfam" id="PF13245">
    <property type="entry name" value="AAA_19"/>
    <property type="match status" value="1"/>
</dbReference>
<name>A0A3R8LU29_9BURK</name>
<keyword evidence="15" id="KW-1185">Reference proteome</keyword>
<dbReference type="InterPro" id="IPR006344">
    <property type="entry name" value="RecD"/>
</dbReference>
<dbReference type="InterPro" id="IPR049550">
    <property type="entry name" value="RecD_N"/>
</dbReference>
<dbReference type="InterPro" id="IPR041851">
    <property type="entry name" value="RecD_N_sf"/>
</dbReference>
<dbReference type="GO" id="GO:0016887">
    <property type="term" value="F:ATP hydrolysis activity"/>
    <property type="evidence" value="ECO:0007669"/>
    <property type="project" value="RHEA"/>
</dbReference>
<sequence length="755" mass="79857">MLTLLDAWQTQGMLRYIDVALARFLAQEVLSGGEPDPEAAGALALVLLGAALCSAQLGQGHACLDLQAVTADPAGIPGLPMADALHGLDALRWQAALRAWPQLVSCPAQAEDACAGRFTPLVLAHGRLYLHRLWRCEQDVQQGILQRLGRDDAAVAGAMDAQRAAAAANGADAIDDAQTARLQQALDVLFPSALTAGAQADTRAPADAADDSGGDTAADRPAGGKAPVESCLVARHGAAAIHSSGGGRGTADQPADWQKIACVLASRQRFGLITGGPGTGKTTTVLRLLALLQWQALATHGKPLRIGLAAPTGKAAARLSGSIAGAIGRLPLDDVPQGEVIRAAIPHAVSTLHRLLGSRPDSRHFRHDARNPLRLDVLVIDEASMIDLEMMAAVMHALPASARLILLGDKDQLASVEAGAILGELCARAQQGHYWPETAIWVSEVTREVVPPALQDVAGTPLDQSICMLRHSHRFGADSGIGRLAAFVNAGDVQGVARLWREAGQGAGQFPDIARYEVDASRRGLRELVIHGRGEEPVGYAHYLQVMHQHQPASDADPATFDAWAQQVLQAHGRFQLLCALRQGHWGVDHLNRQIAVWLQGAGLLAASEGWYAGRPVMITHNDYELGLMNGDVGITLAGPGGRLRVVFLNDRGAVRWVLPSRLQAAGTVFAMTVHKAQGSEFDHAALAMPEALSPVLTRELVYTAITRARRFFTLVGPAAEGEAGTRGLDDVMARAIRRQVQRASGLMAGALSQP</sequence>
<dbReference type="Proteomes" id="UP000270261">
    <property type="component" value="Unassembled WGS sequence"/>
</dbReference>
<keyword evidence="3 11" id="KW-0227">DNA damage</keyword>
<evidence type="ECO:0000256" key="3">
    <source>
        <dbReference type="ARBA" id="ARBA00022763"/>
    </source>
</evidence>
<dbReference type="InterPro" id="IPR027417">
    <property type="entry name" value="P-loop_NTPase"/>
</dbReference>
<dbReference type="SUPFAM" id="SSF52540">
    <property type="entry name" value="P-loop containing nucleoside triphosphate hydrolases"/>
    <property type="match status" value="2"/>
</dbReference>
<evidence type="ECO:0000256" key="10">
    <source>
        <dbReference type="ARBA" id="ARBA00023235"/>
    </source>
</evidence>
<feature type="binding site" evidence="11">
    <location>
        <begin position="275"/>
        <end position="282"/>
    </location>
    <ligand>
        <name>ATP</name>
        <dbReference type="ChEBI" id="CHEBI:30616"/>
    </ligand>
</feature>
<keyword evidence="5 11" id="KW-0347">Helicase</keyword>
<comment type="caution">
    <text evidence="14">The sequence shown here is derived from an EMBL/GenBank/DDBJ whole genome shotgun (WGS) entry which is preliminary data.</text>
</comment>
<dbReference type="GO" id="GO:0009338">
    <property type="term" value="C:exodeoxyribonuclease V complex"/>
    <property type="evidence" value="ECO:0007669"/>
    <property type="project" value="InterPro"/>
</dbReference>
<keyword evidence="4 11" id="KW-0378">Hydrolase</keyword>
<comment type="function">
    <text evidence="11">A helicase/nuclease that prepares dsDNA breaks (DSB) for recombinational DNA repair. Binds to DSBs and unwinds DNA via a highly rapid and processive ATP-dependent bidirectional helicase activity. Unwinds dsDNA until it encounters a Chi (crossover hotspot instigator) sequence from the 3' direction. Cuts ssDNA a few nucleotides 3' to the Chi site. The properties and activities of the enzyme are changed at Chi. The Chi-altered holoenzyme produces a long 3'-ssDNA overhang and facilitates RecA-binding to the ssDNA for homologous DNA recombination and repair. Holoenzyme degrades any linearized DNA that is unable to undergo homologous recombination. In the holoenzyme this subunit has ssDNA-dependent ATPase and 5'-3' helicase activity. When added to pre-assembled RecBC greatly stimulates nuclease activity and augments holoenzyme processivity. Negatively regulates the RecA-loading ability of RecBCD.</text>
</comment>
<dbReference type="GO" id="GO:0017116">
    <property type="term" value="F:single-stranded DNA helicase activity"/>
    <property type="evidence" value="ECO:0007669"/>
    <property type="project" value="TreeGrafter"/>
</dbReference>
<organism evidence="14 15">
    <name type="scientific">Lautropia dentalis</name>
    <dbReference type="NCBI Taxonomy" id="2490857"/>
    <lineage>
        <taxon>Bacteria</taxon>
        <taxon>Pseudomonadati</taxon>
        <taxon>Pseudomonadota</taxon>
        <taxon>Betaproteobacteria</taxon>
        <taxon>Burkholderiales</taxon>
        <taxon>Burkholderiaceae</taxon>
        <taxon>Lautropia</taxon>
    </lineage>
</organism>
<keyword evidence="10 11" id="KW-0413">Isomerase</keyword>
<keyword evidence="9 11" id="KW-0234">DNA repair</keyword>
<dbReference type="CDD" id="cd17933">
    <property type="entry name" value="DEXSc_RecD-like"/>
    <property type="match status" value="1"/>
</dbReference>
<evidence type="ECO:0000256" key="12">
    <source>
        <dbReference type="SAM" id="MobiDB-lite"/>
    </source>
</evidence>
<dbReference type="NCBIfam" id="TIGR01447">
    <property type="entry name" value="recD"/>
    <property type="match status" value="1"/>
</dbReference>
<evidence type="ECO:0000313" key="15">
    <source>
        <dbReference type="Proteomes" id="UP000270261"/>
    </source>
</evidence>
<dbReference type="InterPro" id="IPR050534">
    <property type="entry name" value="Coronavir_polyprotein_1ab"/>
</dbReference>
<accession>A0A3R8LU29</accession>
<keyword evidence="7 11" id="KW-0067">ATP-binding</keyword>
<evidence type="ECO:0000256" key="7">
    <source>
        <dbReference type="ARBA" id="ARBA00022840"/>
    </source>
</evidence>
<dbReference type="PANTHER" id="PTHR43788:SF6">
    <property type="entry name" value="DNA HELICASE B"/>
    <property type="match status" value="1"/>
</dbReference>
<evidence type="ECO:0000256" key="1">
    <source>
        <dbReference type="ARBA" id="ARBA00022722"/>
    </source>
</evidence>
<dbReference type="AlphaFoldDB" id="A0A3R8LU29"/>
<evidence type="ECO:0000256" key="5">
    <source>
        <dbReference type="ARBA" id="ARBA00022806"/>
    </source>
</evidence>
<feature type="region of interest" description="Disordered" evidence="12">
    <location>
        <begin position="200"/>
        <end position="226"/>
    </location>
</feature>
<comment type="subunit">
    <text evidence="11">Heterotrimer of RecB, RecC and RecD. All subunits contribute to DNA-binding.</text>
</comment>
<dbReference type="SMART" id="SM00382">
    <property type="entry name" value="AAA"/>
    <property type="match status" value="1"/>
</dbReference>
<keyword evidence="8 11" id="KW-0238">DNA-binding</keyword>
<dbReference type="GO" id="GO:0000724">
    <property type="term" value="P:double-strand break repair via homologous recombination"/>
    <property type="evidence" value="ECO:0007669"/>
    <property type="project" value="UniProtKB-UniRule"/>
</dbReference>
<dbReference type="PANTHER" id="PTHR43788">
    <property type="entry name" value="DNA2/NAM7 HELICASE FAMILY MEMBER"/>
    <property type="match status" value="1"/>
</dbReference>
<keyword evidence="6 11" id="KW-0269">Exonuclease</keyword>
<proteinExistence type="inferred from homology"/>
<reference evidence="14 15" key="1">
    <citation type="submission" date="2018-11" db="EMBL/GenBank/DDBJ databases">
        <title>Genome sequencing of Lautropia sp. KCOM 2505 (= ChDC F240).</title>
        <authorList>
            <person name="Kook J.-K."/>
            <person name="Park S.-N."/>
            <person name="Lim Y.K."/>
        </authorList>
    </citation>
    <scope>NUCLEOTIDE SEQUENCE [LARGE SCALE GENOMIC DNA]</scope>
    <source>
        <strain evidence="14 15">KCOM 2505</strain>
    </source>
</reference>
<comment type="similarity">
    <text evidence="11">Belongs to the RecD family.</text>
</comment>
<dbReference type="CDD" id="cd18809">
    <property type="entry name" value="SF1_C_RecD"/>
    <property type="match status" value="1"/>
</dbReference>
<comment type="miscellaneous">
    <text evidence="11">In the RecBCD complex, RecB has a slow 3'-5' helicase, an exonuclease activity and loads RecA onto ssDNA, RecD has a fast 5'-3' helicase activity, while RecC stimulates the ATPase and processivity of the RecB helicase and contributes to recognition of the Chi site.</text>
</comment>
<dbReference type="GO" id="GO:0043139">
    <property type="term" value="F:5'-3' DNA helicase activity"/>
    <property type="evidence" value="ECO:0007669"/>
    <property type="project" value="UniProtKB-UniRule"/>
</dbReference>
<evidence type="ECO:0000313" key="14">
    <source>
        <dbReference type="EMBL" id="RRN46169.1"/>
    </source>
</evidence>
<dbReference type="EC" id="5.6.2.3" evidence="11"/>
<evidence type="ECO:0000256" key="2">
    <source>
        <dbReference type="ARBA" id="ARBA00022741"/>
    </source>
</evidence>
<keyword evidence="2 11" id="KW-0547">Nucleotide-binding</keyword>
<dbReference type="Gene3D" id="1.10.10.1020">
    <property type="entry name" value="RecBCD complex, subunit RecD, N-terminal domain"/>
    <property type="match status" value="1"/>
</dbReference>
<evidence type="ECO:0000259" key="13">
    <source>
        <dbReference type="SMART" id="SM00382"/>
    </source>
</evidence>